<evidence type="ECO:0000256" key="2">
    <source>
        <dbReference type="PROSITE-ProRule" id="PRU00192"/>
    </source>
</evidence>
<feature type="region of interest" description="Disordered" evidence="3">
    <location>
        <begin position="302"/>
        <end position="370"/>
    </location>
</feature>
<dbReference type="PROSITE" id="PS50002">
    <property type="entry name" value="SH3"/>
    <property type="match status" value="1"/>
</dbReference>
<feature type="transmembrane region" description="Helical" evidence="4">
    <location>
        <begin position="180"/>
        <end position="201"/>
    </location>
</feature>
<gene>
    <name evidence="6" type="ORF">GQ26_0250220</name>
</gene>
<evidence type="ECO:0000259" key="5">
    <source>
        <dbReference type="PROSITE" id="PS50002"/>
    </source>
</evidence>
<dbReference type="AlphaFoldDB" id="A0A093UYA3"/>
<evidence type="ECO:0000256" key="1">
    <source>
        <dbReference type="ARBA" id="ARBA00022443"/>
    </source>
</evidence>
<dbReference type="Pfam" id="PF00018">
    <property type="entry name" value="SH3_1"/>
    <property type="match status" value="1"/>
</dbReference>
<keyword evidence="4" id="KW-1133">Transmembrane helix</keyword>
<feature type="domain" description="SH3" evidence="5">
    <location>
        <begin position="435"/>
        <end position="496"/>
    </location>
</feature>
<feature type="compositionally biased region" description="Pro residues" evidence="3">
    <location>
        <begin position="504"/>
        <end position="516"/>
    </location>
</feature>
<feature type="compositionally biased region" description="Low complexity" evidence="3">
    <location>
        <begin position="81"/>
        <end position="171"/>
    </location>
</feature>
<dbReference type="EMBL" id="JPOX01000025">
    <property type="protein sequence ID" value="KFX44905.1"/>
    <property type="molecule type" value="Genomic_DNA"/>
</dbReference>
<feature type="region of interest" description="Disordered" evidence="3">
    <location>
        <begin position="212"/>
        <end position="254"/>
    </location>
</feature>
<keyword evidence="4" id="KW-0812">Transmembrane</keyword>
<dbReference type="Gene3D" id="2.30.30.40">
    <property type="entry name" value="SH3 Domains"/>
    <property type="match status" value="1"/>
</dbReference>
<feature type="compositionally biased region" description="Low complexity" evidence="3">
    <location>
        <begin position="637"/>
        <end position="653"/>
    </location>
</feature>
<feature type="compositionally biased region" description="Low complexity" evidence="3">
    <location>
        <begin position="241"/>
        <end position="254"/>
    </location>
</feature>
<evidence type="ECO:0000313" key="6">
    <source>
        <dbReference type="EMBL" id="KFX44905.1"/>
    </source>
</evidence>
<feature type="region of interest" description="Disordered" evidence="3">
    <location>
        <begin position="400"/>
        <end position="435"/>
    </location>
</feature>
<evidence type="ECO:0000256" key="4">
    <source>
        <dbReference type="SAM" id="Phobius"/>
    </source>
</evidence>
<dbReference type="InterPro" id="IPR001452">
    <property type="entry name" value="SH3_domain"/>
</dbReference>
<name>A0A093UYA3_TALMA</name>
<reference evidence="6" key="2">
    <citation type="journal article" date="2014" name="PLoS Genet.">
        <title>Signature gene expression reveals novel clues to the molecular mechanisms of dimorphic transition in Penicillium marneffei.</title>
        <authorList>
            <person name="Yang E."/>
            <person name="Wang G."/>
            <person name="Cai J."/>
            <person name="Woo P.C."/>
            <person name="Lau S.K."/>
            <person name="Yuen K.-Y."/>
            <person name="Chow W.-N."/>
            <person name="Lin X."/>
        </authorList>
    </citation>
    <scope>NUCLEOTIDE SEQUENCE</scope>
    <source>
        <strain evidence="6">PM1</strain>
    </source>
</reference>
<feature type="region of interest" description="Disordered" evidence="3">
    <location>
        <begin position="493"/>
        <end position="671"/>
    </location>
</feature>
<feature type="compositionally biased region" description="Low complexity" evidence="3">
    <location>
        <begin position="60"/>
        <end position="73"/>
    </location>
</feature>
<accession>A0A093UYA3</accession>
<comment type="caution">
    <text evidence="6">The sequence shown here is derived from an EMBL/GenBank/DDBJ whole genome shotgun (WGS) entry which is preliminary data.</text>
</comment>
<dbReference type="InterPro" id="IPR036028">
    <property type="entry name" value="SH3-like_dom_sf"/>
</dbReference>
<protein>
    <submittedName>
        <fullName evidence="6">SH3 domain-containing RING finger protein 3</fullName>
    </submittedName>
</protein>
<feature type="compositionally biased region" description="Low complexity" evidence="3">
    <location>
        <begin position="577"/>
        <end position="601"/>
    </location>
</feature>
<dbReference type="SMART" id="SM00326">
    <property type="entry name" value="SH3"/>
    <property type="match status" value="1"/>
</dbReference>
<dbReference type="HOGENOM" id="CLU_018830_0_1_1"/>
<sequence>MSHAHFHRHERRNFISDVEDFFGVNYAKGPQSTVTETASIVYVTASPTFTGPIGGYITGTDTASPADPTTTAGKGAPVAQSSTKTTAASSKSDTSTTTKAPAPTTHTTSTLSTTSTSLSDLLTTSSDPPATTFLTSSSTQSASSTSTDTALDQLSSSPTASPTTSAAASTSNGLTGGAKAGIAIGVLFGVGLIAGLILFWLHKQKKNREEAAAAAAAAENEKFTPSQPPPMTSAQSPQSMAAYSSAPSTPATAPQVSLRPITQFNPLLSQPGGANPYAAGAVGAAVGGAAAAAGGLQVNRSAERPYSGSAHVPPQSPRQDPFTDPVNPFDNGAQTASPPMPPAKDASSPVRDLTPSPTGSAHNLASPIAEEPSAGSVEAAAAGAVAGAAVGAAAVAAAAAKSDDKPAESRTPSPEYVENAGSRPQSPVVGGAGAPVSNVHRVQMDFTPSLADEMELRAGQLVRLLKSYDDGWTQCSSMDGSVQGIAPRTCLSARPLQPRRSPGPNGPGGPRGPPIMAPNGRPMSPAGGRMGPPPQMKGAPPRFYNDGRPMTPTGSGMPQFPPPPGTPRAMSPGPGRGVDVPRPLTPGGSRPASPAGGRSRSNSASVAQMGGRPAMHRGSQSPLAPPTGPLPGPPMQPVQSPTAAPAAPAPQVQNDARPEPAIERKPVPGQQ</sequence>
<keyword evidence="1 2" id="KW-0728">SH3 domain</keyword>
<feature type="compositionally biased region" description="Pro residues" evidence="3">
    <location>
        <begin position="623"/>
        <end position="636"/>
    </location>
</feature>
<proteinExistence type="predicted"/>
<dbReference type="SUPFAM" id="SSF50044">
    <property type="entry name" value="SH3-domain"/>
    <property type="match status" value="1"/>
</dbReference>
<evidence type="ECO:0000256" key="3">
    <source>
        <dbReference type="SAM" id="MobiDB-lite"/>
    </source>
</evidence>
<organism evidence="6">
    <name type="scientific">Talaromyces marneffei PM1</name>
    <dbReference type="NCBI Taxonomy" id="1077442"/>
    <lineage>
        <taxon>Eukaryota</taxon>
        <taxon>Fungi</taxon>
        <taxon>Dikarya</taxon>
        <taxon>Ascomycota</taxon>
        <taxon>Pezizomycotina</taxon>
        <taxon>Eurotiomycetes</taxon>
        <taxon>Eurotiomycetidae</taxon>
        <taxon>Eurotiales</taxon>
        <taxon>Trichocomaceae</taxon>
        <taxon>Talaromyces</taxon>
        <taxon>Talaromyces sect. Talaromyces</taxon>
    </lineage>
</organism>
<dbReference type="eggNOG" id="ENOG502SF40">
    <property type="taxonomic scope" value="Eukaryota"/>
</dbReference>
<feature type="compositionally biased region" description="Basic and acidic residues" evidence="3">
    <location>
        <begin position="656"/>
        <end position="671"/>
    </location>
</feature>
<reference key="1">
    <citation type="journal article" date="2014" name="PLoS Genet.">
        <title>Signature Gene Expression Reveals Novel Clues to the Molecular Mechanisms of Dimorphic Transition in Penicillium marneffei.</title>
        <authorList>
            <person name="Yang E."/>
            <person name="Wang G."/>
            <person name="Cai J."/>
            <person name="Woo P.C."/>
            <person name="Lau S.K."/>
            <person name="Yuen K.-Y."/>
            <person name="Chow W.-N."/>
            <person name="Lin X."/>
        </authorList>
    </citation>
    <scope>NUCLEOTIDE SEQUENCE [LARGE SCALE GENOMIC DNA]</scope>
    <source>
        <strain>PM1</strain>
    </source>
</reference>
<feature type="region of interest" description="Disordered" evidence="3">
    <location>
        <begin position="60"/>
        <end position="172"/>
    </location>
</feature>
<keyword evidence="4" id="KW-0472">Membrane</keyword>